<feature type="region of interest" description="Disordered" evidence="1">
    <location>
        <begin position="55"/>
        <end position="131"/>
    </location>
</feature>
<dbReference type="AlphaFoldDB" id="A0A0X8X7B8"/>
<keyword evidence="4" id="KW-1185">Reference proteome</keyword>
<organism evidence="3 4">
    <name type="scientific">Halorhodospira halochloris</name>
    <name type="common">Ectothiorhodospira halochloris</name>
    <dbReference type="NCBI Taxonomy" id="1052"/>
    <lineage>
        <taxon>Bacteria</taxon>
        <taxon>Pseudomonadati</taxon>
        <taxon>Pseudomonadota</taxon>
        <taxon>Gammaproteobacteria</taxon>
        <taxon>Chromatiales</taxon>
        <taxon>Ectothiorhodospiraceae</taxon>
        <taxon>Halorhodospira</taxon>
    </lineage>
</organism>
<feature type="compositionally biased region" description="Basic and acidic residues" evidence="1">
    <location>
        <begin position="114"/>
        <end position="125"/>
    </location>
</feature>
<gene>
    <name evidence="3" type="ORF">HH1059_02250</name>
</gene>
<feature type="domain" description="Putative regulatory protein FmdB zinc ribbon" evidence="2">
    <location>
        <begin position="1"/>
        <end position="42"/>
    </location>
</feature>
<dbReference type="RefSeq" id="WP_096407342.1">
    <property type="nucleotide sequence ID" value="NZ_AP017372.2"/>
</dbReference>
<name>A0A0X8X7B8_HALHR</name>
<feature type="compositionally biased region" description="Low complexity" evidence="1">
    <location>
        <begin position="103"/>
        <end position="113"/>
    </location>
</feature>
<dbReference type="KEGG" id="hhk:HH1059_02250"/>
<dbReference type="InterPro" id="IPR013429">
    <property type="entry name" value="Regulatory_FmdB_Zinc_ribbon"/>
</dbReference>
<accession>A0A0X8X7B8</accession>
<evidence type="ECO:0000259" key="2">
    <source>
        <dbReference type="SMART" id="SM00834"/>
    </source>
</evidence>
<dbReference type="PANTHER" id="PTHR34404:SF2">
    <property type="entry name" value="CONSERVED SERINE RICH PROTEIN"/>
    <property type="match status" value="1"/>
</dbReference>
<reference evidence="3" key="1">
    <citation type="submission" date="2016-02" db="EMBL/GenBank/DDBJ databases">
        <title>Halorhodospira halochloris DSM-1059 complete genome, version 2.</title>
        <authorList>
            <person name="Tsukatani Y."/>
        </authorList>
    </citation>
    <scope>NUCLEOTIDE SEQUENCE</scope>
    <source>
        <strain evidence="3">DSM 1059</strain>
    </source>
</reference>
<evidence type="ECO:0000313" key="4">
    <source>
        <dbReference type="Proteomes" id="UP000218890"/>
    </source>
</evidence>
<proteinExistence type="predicted"/>
<protein>
    <submittedName>
        <fullName evidence="3">Conserved domain protein</fullName>
    </submittedName>
</protein>
<sequence length="131" mass="13473">MPIYEYQCNSCGHRLEAIQAVSDEPLSYCPECQEAQLKRLVSAVAFQLKGTGWYETDFKNKGRGAANKPDSEGATDADKSADASAGSANDASAGSAGAGSNGAGQQSSGAKQQDSAKESSSRSNKEASASN</sequence>
<dbReference type="Pfam" id="PF09723">
    <property type="entry name" value="Zn_ribbon_8"/>
    <property type="match status" value="1"/>
</dbReference>
<dbReference type="PANTHER" id="PTHR34404">
    <property type="entry name" value="REGULATORY PROTEIN, FMDB FAMILY"/>
    <property type="match status" value="1"/>
</dbReference>
<feature type="compositionally biased region" description="Low complexity" evidence="1">
    <location>
        <begin position="82"/>
        <end position="95"/>
    </location>
</feature>
<evidence type="ECO:0000313" key="3">
    <source>
        <dbReference type="EMBL" id="BAU56901.1"/>
    </source>
</evidence>
<dbReference type="OrthoDB" id="9813321at2"/>
<dbReference type="EMBL" id="AP017372">
    <property type="protein sequence ID" value="BAU56901.1"/>
    <property type="molecule type" value="Genomic_DNA"/>
</dbReference>
<dbReference type="NCBIfam" id="TIGR02605">
    <property type="entry name" value="CxxC_CxxC_SSSS"/>
    <property type="match status" value="1"/>
</dbReference>
<dbReference type="Proteomes" id="UP000218890">
    <property type="component" value="Chromosome"/>
</dbReference>
<evidence type="ECO:0000256" key="1">
    <source>
        <dbReference type="SAM" id="MobiDB-lite"/>
    </source>
</evidence>
<dbReference type="SMART" id="SM00834">
    <property type="entry name" value="CxxC_CXXC_SSSS"/>
    <property type="match status" value="1"/>
</dbReference>